<evidence type="ECO:0000259" key="3">
    <source>
        <dbReference type="PROSITE" id="PS51029"/>
    </source>
</evidence>
<comment type="subcellular location">
    <subcellularLocation>
        <location evidence="1">Nucleus</location>
    </subcellularLocation>
</comment>
<name>A0A2J7QYH4_9NEOP</name>
<sequence length="248" mass="29062">MCLCVFLFPSDMSNFDTERLIIEIQSRPSLWDSSATEYANRDLKQRNWEELVEIFGGGDLSTAEKKELGQELQKRWKNLRGCYVREVKRQNDIKSGSGAGSRKSEYVYYKQLQFLQEVVAIRDADIQEESTEDSRNEEAQTQDTQNNVEKRSRKRKRFQTKQQNFQNETDHLVEVLNRSIERKGQREKSEDDEDRMFLLSLLTSLKSVPPEKKMTLKINMMSLINEAMQENPRGRSTFREHSGSPDPH</sequence>
<dbReference type="EMBL" id="NEVH01009090">
    <property type="protein sequence ID" value="PNF33635.1"/>
    <property type="molecule type" value="Genomic_DNA"/>
</dbReference>
<protein>
    <recommendedName>
        <fullName evidence="7">MADF domain-containing protein</fullName>
    </recommendedName>
</protein>
<feature type="region of interest" description="Disordered" evidence="2">
    <location>
        <begin position="229"/>
        <end position="248"/>
    </location>
</feature>
<dbReference type="InParanoid" id="A0A2J7QYH4"/>
<dbReference type="GO" id="GO:0005634">
    <property type="term" value="C:nucleus"/>
    <property type="evidence" value="ECO:0007669"/>
    <property type="project" value="UniProtKB-SubCell"/>
</dbReference>
<organism evidence="5 6">
    <name type="scientific">Cryptotermes secundus</name>
    <dbReference type="NCBI Taxonomy" id="105785"/>
    <lineage>
        <taxon>Eukaryota</taxon>
        <taxon>Metazoa</taxon>
        <taxon>Ecdysozoa</taxon>
        <taxon>Arthropoda</taxon>
        <taxon>Hexapoda</taxon>
        <taxon>Insecta</taxon>
        <taxon>Pterygota</taxon>
        <taxon>Neoptera</taxon>
        <taxon>Polyneoptera</taxon>
        <taxon>Dictyoptera</taxon>
        <taxon>Blattodea</taxon>
        <taxon>Blattoidea</taxon>
        <taxon>Termitoidae</taxon>
        <taxon>Kalotermitidae</taxon>
        <taxon>Cryptotermitinae</taxon>
        <taxon>Cryptotermes</taxon>
    </lineage>
</organism>
<dbReference type="STRING" id="105785.A0A2J7QYH4"/>
<accession>A0A2J7QYH4</accession>
<dbReference type="GO" id="GO:0005667">
    <property type="term" value="C:transcription regulator complex"/>
    <property type="evidence" value="ECO:0007669"/>
    <property type="project" value="TreeGrafter"/>
</dbReference>
<dbReference type="SMART" id="SM00595">
    <property type="entry name" value="MADF"/>
    <property type="match status" value="1"/>
</dbReference>
<reference evidence="5 6" key="1">
    <citation type="submission" date="2017-12" db="EMBL/GenBank/DDBJ databases">
        <title>Hemimetabolous genomes reveal molecular basis of termite eusociality.</title>
        <authorList>
            <person name="Harrison M.C."/>
            <person name="Jongepier E."/>
            <person name="Robertson H.M."/>
            <person name="Arning N."/>
            <person name="Bitard-Feildel T."/>
            <person name="Chao H."/>
            <person name="Childers C.P."/>
            <person name="Dinh H."/>
            <person name="Doddapaneni H."/>
            <person name="Dugan S."/>
            <person name="Gowin J."/>
            <person name="Greiner C."/>
            <person name="Han Y."/>
            <person name="Hu H."/>
            <person name="Hughes D.S.T."/>
            <person name="Huylmans A.-K."/>
            <person name="Kemena C."/>
            <person name="Kremer L.P.M."/>
            <person name="Lee S.L."/>
            <person name="Lopez-Ezquerra A."/>
            <person name="Mallet L."/>
            <person name="Monroy-Kuhn J.M."/>
            <person name="Moser A."/>
            <person name="Murali S.C."/>
            <person name="Muzny D.M."/>
            <person name="Otani S."/>
            <person name="Piulachs M.-D."/>
            <person name="Poelchau M."/>
            <person name="Qu J."/>
            <person name="Schaub F."/>
            <person name="Wada-Katsumata A."/>
            <person name="Worley K.C."/>
            <person name="Xie Q."/>
            <person name="Ylla G."/>
            <person name="Poulsen M."/>
            <person name="Gibbs R.A."/>
            <person name="Schal C."/>
            <person name="Richards S."/>
            <person name="Belles X."/>
            <person name="Korb J."/>
            <person name="Bornberg-Bauer E."/>
        </authorList>
    </citation>
    <scope>NUCLEOTIDE SEQUENCE [LARGE SCALE GENOMIC DNA]</scope>
    <source>
        <tissue evidence="5">Whole body</tissue>
    </source>
</reference>
<evidence type="ECO:0008006" key="7">
    <source>
        <dbReference type="Google" id="ProtNLM"/>
    </source>
</evidence>
<dbReference type="PROSITE" id="PS51029">
    <property type="entry name" value="MADF"/>
    <property type="match status" value="1"/>
</dbReference>
<dbReference type="AlphaFoldDB" id="A0A2J7QYH4"/>
<evidence type="ECO:0000256" key="1">
    <source>
        <dbReference type="PROSITE-ProRule" id="PRU00371"/>
    </source>
</evidence>
<dbReference type="FunCoup" id="A0A2J7QYH4">
    <property type="interactions" value="168"/>
</dbReference>
<feature type="domain" description="MADF" evidence="3">
    <location>
        <begin position="19"/>
        <end position="120"/>
    </location>
</feature>
<evidence type="ECO:0000259" key="4">
    <source>
        <dbReference type="PROSITE" id="PS51031"/>
    </source>
</evidence>
<dbReference type="InterPro" id="IPR006578">
    <property type="entry name" value="MADF-dom"/>
</dbReference>
<proteinExistence type="predicted"/>
<evidence type="ECO:0000313" key="5">
    <source>
        <dbReference type="EMBL" id="PNF33635.1"/>
    </source>
</evidence>
<dbReference type="InterPro" id="IPR039353">
    <property type="entry name" value="TF_Adf1"/>
</dbReference>
<evidence type="ECO:0000256" key="2">
    <source>
        <dbReference type="SAM" id="MobiDB-lite"/>
    </source>
</evidence>
<keyword evidence="1" id="KW-0539">Nucleus</keyword>
<dbReference type="PANTHER" id="PTHR12243">
    <property type="entry name" value="MADF DOMAIN TRANSCRIPTION FACTOR"/>
    <property type="match status" value="1"/>
</dbReference>
<dbReference type="OrthoDB" id="6616165at2759"/>
<dbReference type="GO" id="GO:0003677">
    <property type="term" value="F:DNA binding"/>
    <property type="evidence" value="ECO:0007669"/>
    <property type="project" value="InterPro"/>
</dbReference>
<gene>
    <name evidence="5" type="ORF">B7P43_G13017</name>
</gene>
<feature type="region of interest" description="Disordered" evidence="2">
    <location>
        <begin position="127"/>
        <end position="170"/>
    </location>
</feature>
<dbReference type="PROSITE" id="PS51031">
    <property type="entry name" value="BESS"/>
    <property type="match status" value="1"/>
</dbReference>
<dbReference type="Proteomes" id="UP000235965">
    <property type="component" value="Unassembled WGS sequence"/>
</dbReference>
<dbReference type="GO" id="GO:0006357">
    <property type="term" value="P:regulation of transcription by RNA polymerase II"/>
    <property type="evidence" value="ECO:0007669"/>
    <property type="project" value="TreeGrafter"/>
</dbReference>
<dbReference type="InterPro" id="IPR004210">
    <property type="entry name" value="BESS_motif"/>
</dbReference>
<dbReference type="PANTHER" id="PTHR12243:SF69">
    <property type="entry name" value="SI:CH73-59F11.3"/>
    <property type="match status" value="1"/>
</dbReference>
<comment type="caution">
    <text evidence="5">The sequence shown here is derived from an EMBL/GenBank/DDBJ whole genome shotgun (WGS) entry which is preliminary data.</text>
</comment>
<dbReference type="Pfam" id="PF02944">
    <property type="entry name" value="BESS"/>
    <property type="match status" value="1"/>
</dbReference>
<feature type="compositionally biased region" description="Basic and acidic residues" evidence="2">
    <location>
        <begin position="237"/>
        <end position="248"/>
    </location>
</feature>
<feature type="domain" description="BESS" evidence="4">
    <location>
        <begin position="191"/>
        <end position="230"/>
    </location>
</feature>
<evidence type="ECO:0000313" key="6">
    <source>
        <dbReference type="Proteomes" id="UP000235965"/>
    </source>
</evidence>
<keyword evidence="6" id="KW-1185">Reference proteome</keyword>
<dbReference type="Pfam" id="PF10545">
    <property type="entry name" value="MADF_DNA_bdg"/>
    <property type="match status" value="1"/>
</dbReference>